<gene>
    <name evidence="1" type="ORF">AB5J49_21380</name>
</gene>
<dbReference type="PANTHER" id="PTHR34613">
    <property type="entry name" value="SLL0800 PROTEIN"/>
    <property type="match status" value="1"/>
</dbReference>
<organism evidence="1">
    <name type="scientific">Streptomyces sp. R28</name>
    <dbReference type="NCBI Taxonomy" id="3238628"/>
    <lineage>
        <taxon>Bacteria</taxon>
        <taxon>Bacillati</taxon>
        <taxon>Actinomycetota</taxon>
        <taxon>Actinomycetes</taxon>
        <taxon>Kitasatosporales</taxon>
        <taxon>Streptomycetaceae</taxon>
        <taxon>Streptomyces</taxon>
    </lineage>
</organism>
<proteinExistence type="predicted"/>
<accession>A0AB39Q3H2</accession>
<dbReference type="AlphaFoldDB" id="A0AB39Q3H2"/>
<reference evidence="1" key="1">
    <citation type="submission" date="2024-07" db="EMBL/GenBank/DDBJ databases">
        <authorList>
            <person name="Yu S.T."/>
        </authorList>
    </citation>
    <scope>NUCLEOTIDE SEQUENCE</scope>
    <source>
        <strain evidence="1">R28</strain>
    </source>
</reference>
<evidence type="ECO:0000313" key="1">
    <source>
        <dbReference type="EMBL" id="XDQ35689.1"/>
    </source>
</evidence>
<dbReference type="RefSeq" id="WP_369170228.1">
    <property type="nucleotide sequence ID" value="NZ_CP163439.1"/>
</dbReference>
<sequence>MAVDLSFYKSYIAEEIRDEGRAEGRAEGRTEDVLDVLDVLDVRGIHVTEAVRERITSCGDPETLRRWHRRAITASTAEEIFEAE</sequence>
<protein>
    <recommendedName>
        <fullName evidence="2">Transposase</fullName>
    </recommendedName>
</protein>
<dbReference type="EMBL" id="CP163439">
    <property type="protein sequence ID" value="XDQ35689.1"/>
    <property type="molecule type" value="Genomic_DNA"/>
</dbReference>
<dbReference type="PANTHER" id="PTHR34613:SF1">
    <property type="entry name" value="SLL6017 PROTEIN"/>
    <property type="match status" value="1"/>
</dbReference>
<name>A0AB39Q3H2_9ACTN</name>
<evidence type="ECO:0008006" key="2">
    <source>
        <dbReference type="Google" id="ProtNLM"/>
    </source>
</evidence>